<evidence type="ECO:0000256" key="1">
    <source>
        <dbReference type="ARBA" id="ARBA00004383"/>
    </source>
</evidence>
<keyword evidence="4" id="KW-1003">Cell membrane</keyword>
<evidence type="ECO:0000313" key="13">
    <source>
        <dbReference type="EMBL" id="KJY69689.1"/>
    </source>
</evidence>
<dbReference type="InterPro" id="IPR006260">
    <property type="entry name" value="TonB/TolA_C"/>
</dbReference>
<comment type="similarity">
    <text evidence="2">Belongs to the TonB family.</text>
</comment>
<feature type="domain" description="TonB C-terminal" evidence="12">
    <location>
        <begin position="207"/>
        <end position="298"/>
    </location>
</feature>
<feature type="compositionally biased region" description="Basic and acidic residues" evidence="10">
    <location>
        <begin position="133"/>
        <end position="145"/>
    </location>
</feature>
<feature type="compositionally biased region" description="Polar residues" evidence="10">
    <location>
        <begin position="96"/>
        <end position="105"/>
    </location>
</feature>
<dbReference type="PANTHER" id="PTHR33446">
    <property type="entry name" value="PROTEIN TONB-RELATED"/>
    <property type="match status" value="1"/>
</dbReference>
<evidence type="ECO:0000256" key="9">
    <source>
        <dbReference type="ARBA" id="ARBA00023136"/>
    </source>
</evidence>
<dbReference type="EMBL" id="JXXR01000019">
    <property type="protein sequence ID" value="KJY69689.1"/>
    <property type="molecule type" value="Genomic_DNA"/>
</dbReference>
<evidence type="ECO:0000256" key="8">
    <source>
        <dbReference type="ARBA" id="ARBA00022989"/>
    </source>
</evidence>
<dbReference type="GO" id="GO:0098797">
    <property type="term" value="C:plasma membrane protein complex"/>
    <property type="evidence" value="ECO:0007669"/>
    <property type="project" value="TreeGrafter"/>
</dbReference>
<protein>
    <submittedName>
        <fullName evidence="13">Ferric siderophore ABC transporter substrate-binding protein</fullName>
    </submittedName>
</protein>
<accession>A0A837G326</accession>
<dbReference type="InterPro" id="IPR037682">
    <property type="entry name" value="TonB_C"/>
</dbReference>
<keyword evidence="3" id="KW-0813">Transport</keyword>
<dbReference type="GO" id="GO:0055085">
    <property type="term" value="P:transmembrane transport"/>
    <property type="evidence" value="ECO:0007669"/>
    <property type="project" value="InterPro"/>
</dbReference>
<keyword evidence="9 11" id="KW-0472">Membrane</keyword>
<dbReference type="InterPro" id="IPR051045">
    <property type="entry name" value="TonB-dependent_transducer"/>
</dbReference>
<comment type="subcellular location">
    <subcellularLocation>
        <location evidence="1">Cell inner membrane</location>
        <topology evidence="1">Single-pass membrane protein</topology>
        <orientation evidence="1">Periplasmic side</orientation>
    </subcellularLocation>
</comment>
<dbReference type="SUPFAM" id="SSF74653">
    <property type="entry name" value="TolA/TonB C-terminal domain"/>
    <property type="match status" value="1"/>
</dbReference>
<dbReference type="GO" id="GO:0031992">
    <property type="term" value="F:energy transducer activity"/>
    <property type="evidence" value="ECO:0007669"/>
    <property type="project" value="TreeGrafter"/>
</dbReference>
<keyword evidence="7" id="KW-0653">Protein transport</keyword>
<evidence type="ECO:0000256" key="7">
    <source>
        <dbReference type="ARBA" id="ARBA00022927"/>
    </source>
</evidence>
<proteinExistence type="inferred from homology"/>
<evidence type="ECO:0000256" key="4">
    <source>
        <dbReference type="ARBA" id="ARBA00022475"/>
    </source>
</evidence>
<feature type="transmembrane region" description="Helical" evidence="11">
    <location>
        <begin position="18"/>
        <end position="39"/>
    </location>
</feature>
<evidence type="ECO:0000259" key="12">
    <source>
        <dbReference type="PROSITE" id="PS52015"/>
    </source>
</evidence>
<keyword evidence="5" id="KW-0997">Cell inner membrane</keyword>
<gene>
    <name evidence="13" type="ORF">TW71_17930</name>
</gene>
<evidence type="ECO:0000256" key="2">
    <source>
        <dbReference type="ARBA" id="ARBA00006555"/>
    </source>
</evidence>
<keyword evidence="6 11" id="KW-0812">Transmembrane</keyword>
<name>A0A837G326_9VIBR</name>
<dbReference type="PANTHER" id="PTHR33446:SF2">
    <property type="entry name" value="PROTEIN TONB"/>
    <property type="match status" value="1"/>
</dbReference>
<dbReference type="NCBIfam" id="TIGR01352">
    <property type="entry name" value="tonB_Cterm"/>
    <property type="match status" value="1"/>
</dbReference>
<dbReference type="PROSITE" id="PS52015">
    <property type="entry name" value="TONB_CTD"/>
    <property type="match status" value="1"/>
</dbReference>
<evidence type="ECO:0000256" key="11">
    <source>
        <dbReference type="SAM" id="Phobius"/>
    </source>
</evidence>
<dbReference type="GO" id="GO:0015031">
    <property type="term" value="P:protein transport"/>
    <property type="evidence" value="ECO:0007669"/>
    <property type="project" value="UniProtKB-KW"/>
</dbReference>
<reference evidence="13" key="1">
    <citation type="journal article" date="2015" name="BMC Genomics">
        <title>Genome mining reveals unlocked bioactive potential of marine Gram-negative bacteria.</title>
        <authorList>
            <person name="Machado H."/>
            <person name="Sonnenschein E.C."/>
            <person name="Melchiorsen J."/>
            <person name="Gram L."/>
        </authorList>
    </citation>
    <scope>NUCLEOTIDE SEQUENCE</scope>
    <source>
        <strain evidence="13">S2052</strain>
    </source>
</reference>
<organism evidence="13">
    <name type="scientific">Vibrio coralliilyticus</name>
    <dbReference type="NCBI Taxonomy" id="190893"/>
    <lineage>
        <taxon>Bacteria</taxon>
        <taxon>Pseudomonadati</taxon>
        <taxon>Pseudomonadota</taxon>
        <taxon>Gammaproteobacteria</taxon>
        <taxon>Vibrionales</taxon>
        <taxon>Vibrionaceae</taxon>
        <taxon>Vibrio</taxon>
    </lineage>
</organism>
<dbReference type="Gene3D" id="3.30.1150.10">
    <property type="match status" value="1"/>
</dbReference>
<feature type="region of interest" description="Disordered" evidence="10">
    <location>
        <begin position="90"/>
        <end position="167"/>
    </location>
</feature>
<dbReference type="AlphaFoldDB" id="A0A837G326"/>
<evidence type="ECO:0000256" key="5">
    <source>
        <dbReference type="ARBA" id="ARBA00022519"/>
    </source>
</evidence>
<keyword evidence="8 11" id="KW-1133">Transmembrane helix</keyword>
<evidence type="ECO:0000256" key="6">
    <source>
        <dbReference type="ARBA" id="ARBA00022692"/>
    </source>
</evidence>
<dbReference type="Pfam" id="PF03544">
    <property type="entry name" value="TonB_C"/>
    <property type="match status" value="1"/>
</dbReference>
<comment type="caution">
    <text evidence="13">The sequence shown here is derived from an EMBL/GenBank/DDBJ whole genome shotgun (WGS) entry which is preliminary data.</text>
</comment>
<sequence>MMGSQLGRATSHDSFGPWLLPGIAVSVGLHLAFVAYYLYQPKAEFIQPPAAIPVSVALVAPVAAPHVEKPALNNGPEQNESLDSMASMARPEPLEPQQNIQQEVESSPEPTPIVAKETERPSEIASIVPKPAKPIEPKAKKRAESKPVAQVQKQVETPKAETPSVSQQASVAQIKKSAPKLEVEKERKQVQGVSGAFSQHLKQVKVSWKQQLVLHLEQHKQYPRRAKRMRKQGVPLITFTMDRSGQVLGVKLVRSSGTESLDKEAVDLVYRAMPLPLPPDEVGGATLTWTVPVRFYVQ</sequence>
<evidence type="ECO:0000256" key="3">
    <source>
        <dbReference type="ARBA" id="ARBA00022448"/>
    </source>
</evidence>
<evidence type="ECO:0000256" key="10">
    <source>
        <dbReference type="SAM" id="MobiDB-lite"/>
    </source>
</evidence>
<dbReference type="RefSeq" id="WP_045986820.1">
    <property type="nucleotide sequence ID" value="NZ_CP063051.1"/>
</dbReference>